<dbReference type="InterPro" id="IPR001849">
    <property type="entry name" value="PH_domain"/>
</dbReference>
<keyword evidence="2" id="KW-0344">Guanine-nucleotide releasing factor</keyword>
<dbReference type="InterPro" id="IPR011993">
    <property type="entry name" value="PH-like_dom_sf"/>
</dbReference>
<feature type="domain" description="DH" evidence="5">
    <location>
        <begin position="139"/>
        <end position="330"/>
    </location>
</feature>
<dbReference type="PROSITE" id="PS50219">
    <property type="entry name" value="CNH"/>
    <property type="match status" value="1"/>
</dbReference>
<dbReference type="InterPro" id="IPR035899">
    <property type="entry name" value="DBL_dom_sf"/>
</dbReference>
<evidence type="ECO:0000256" key="1">
    <source>
        <dbReference type="ARBA" id="ARBA00022553"/>
    </source>
</evidence>
<evidence type="ECO:0000313" key="7">
    <source>
        <dbReference type="EMBL" id="EPQ54101.1"/>
    </source>
</evidence>
<evidence type="ECO:0000259" key="5">
    <source>
        <dbReference type="PROSITE" id="PS50010"/>
    </source>
</evidence>
<dbReference type="SUPFAM" id="SSF50729">
    <property type="entry name" value="PH domain-like"/>
    <property type="match status" value="1"/>
</dbReference>
<dbReference type="OMA" id="RDQHPLI"/>
<dbReference type="SMART" id="SM00233">
    <property type="entry name" value="PH"/>
    <property type="match status" value="1"/>
</dbReference>
<dbReference type="GO" id="GO:0035556">
    <property type="term" value="P:intracellular signal transduction"/>
    <property type="evidence" value="ECO:0007669"/>
    <property type="project" value="InterPro"/>
</dbReference>
<name>S7Q246_GLOTA</name>
<dbReference type="Gene3D" id="2.30.29.30">
    <property type="entry name" value="Pleckstrin-homology domain (PH domain)/Phosphotyrosine-binding domain (PTB)"/>
    <property type="match status" value="1"/>
</dbReference>
<dbReference type="InterPro" id="IPR001180">
    <property type="entry name" value="CNH_dom"/>
</dbReference>
<dbReference type="eggNOG" id="KOG4305">
    <property type="taxonomic scope" value="Eukaryota"/>
</dbReference>
<protein>
    <recommendedName>
        <fullName evidence="9">Dbl homology domain-containing protein</fullName>
    </recommendedName>
</protein>
<dbReference type="PROSITE" id="PS50010">
    <property type="entry name" value="DH_2"/>
    <property type="match status" value="1"/>
</dbReference>
<dbReference type="SUPFAM" id="SSF48065">
    <property type="entry name" value="DBL homology domain (DH-domain)"/>
    <property type="match status" value="1"/>
</dbReference>
<feature type="compositionally biased region" description="Low complexity" evidence="3">
    <location>
        <begin position="15"/>
        <end position="36"/>
    </location>
</feature>
<keyword evidence="1" id="KW-0597">Phosphoprotein</keyword>
<dbReference type="Pfam" id="PF00780">
    <property type="entry name" value="CNH"/>
    <property type="match status" value="1"/>
</dbReference>
<dbReference type="SMART" id="SM00325">
    <property type="entry name" value="RhoGEF"/>
    <property type="match status" value="1"/>
</dbReference>
<keyword evidence="8" id="KW-1185">Reference proteome</keyword>
<accession>S7Q246</accession>
<evidence type="ECO:0000313" key="8">
    <source>
        <dbReference type="Proteomes" id="UP000030669"/>
    </source>
</evidence>
<dbReference type="KEGG" id="gtr:GLOTRDRAFT_116750"/>
<evidence type="ECO:0000259" key="6">
    <source>
        <dbReference type="PROSITE" id="PS50219"/>
    </source>
</evidence>
<dbReference type="Pfam" id="PF00621">
    <property type="entry name" value="RhoGEF"/>
    <property type="match status" value="1"/>
</dbReference>
<dbReference type="AlphaFoldDB" id="S7Q246"/>
<feature type="domain" description="CNH" evidence="6">
    <location>
        <begin position="531"/>
        <end position="833"/>
    </location>
</feature>
<dbReference type="InterPro" id="IPR052233">
    <property type="entry name" value="Rho-type_GEFs"/>
</dbReference>
<dbReference type="InterPro" id="IPR041675">
    <property type="entry name" value="PH_5"/>
</dbReference>
<evidence type="ECO:0000256" key="2">
    <source>
        <dbReference type="ARBA" id="ARBA00022658"/>
    </source>
</evidence>
<feature type="domain" description="PH" evidence="4">
    <location>
        <begin position="365"/>
        <end position="493"/>
    </location>
</feature>
<organism evidence="7 8">
    <name type="scientific">Gloeophyllum trabeum (strain ATCC 11539 / FP-39264 / Madison 617)</name>
    <name type="common">Brown rot fungus</name>
    <dbReference type="NCBI Taxonomy" id="670483"/>
    <lineage>
        <taxon>Eukaryota</taxon>
        <taxon>Fungi</taxon>
        <taxon>Dikarya</taxon>
        <taxon>Basidiomycota</taxon>
        <taxon>Agaricomycotina</taxon>
        <taxon>Agaricomycetes</taxon>
        <taxon>Gloeophyllales</taxon>
        <taxon>Gloeophyllaceae</taxon>
        <taxon>Gloeophyllum</taxon>
    </lineage>
</organism>
<dbReference type="GO" id="GO:0005085">
    <property type="term" value="F:guanyl-nucleotide exchange factor activity"/>
    <property type="evidence" value="ECO:0007669"/>
    <property type="project" value="UniProtKB-KW"/>
</dbReference>
<dbReference type="InterPro" id="IPR001331">
    <property type="entry name" value="GDS_CDC24_CS"/>
</dbReference>
<dbReference type="OrthoDB" id="2272012at2759"/>
<sequence>MPSSYNHPNARPHPRISIAPSAARPASPAAPSAWSPYAFELDSPTARDVNAEGDGRDMFLSPNTPLDPRLSVPARPRSRAASAYELDAAPVFPEARVYRLDAEEGLRRFQSGELPESDREWYRLVPPEAREALGKKEVHRQSVLFEIIKTEADYVDSLRLVSEVYIQPLVNSEPPIIPRERLRGFIKEVFYNLDEILAHHQRMLGDLFQRQREQHPLLQSISDIILDTCLLFQNEYETYIKHYPLSEGRHRSELRRNQEYDYFIRQASRDPKTYKRDLMDFISRPIIRLPRLKLLLEQVLKYTELDHPDQETIPLILGILTDFIKSTEPGIEAAEGKVKFWSLCESLVYFKGEIVDMDLYDESRSLIHQGTLARRQRTEVDWSGWNDLFVALLDNYLLLTKEELRNGTVRHLIMSRPIPLEYLRLGSFNSPPESRKERSEEGGILEALKPTYRSVYPFTVYHASSKSSRRYTLYADSEASRRKWHAALIDALAVRKARQEANMWYAPVTLDDGSFRVISPRIPYNSGTKFTGKVTAAASFVSMGRKYLAVGCATGIYLAPVAKAGTAGAFRKVLACFNPTSVVALQDFNQFIIHHESTLWSYSLDMIVRVSQGQASPQGLEASRQKVCGDKGNVVLFRVAIFNQRTIVFYAVRTLLLQTTLHTVEVVDPGVNITPRRHNPSVEALSFRPIYESLSIPKDTHDVTPLAKTLAVCTDKNILIYDPKTHAYGNLPVITLKQRCDAARPLGIIRCSSQELLVVYDDLGCYITRHGEPGRRAGFLRWETRATSFAYRGDHILLFSSQFVEIRDIHTGRLVQVIEGSDIRLVYTGYKRSDPILVVMRGTKDDAEGTSEKIVDLTPTAEIETPGQAPTLANREIWDEWDMI</sequence>
<dbReference type="PANTHER" id="PTHR46572">
    <property type="entry name" value="RHO1 GDP-GTP EXCHANGE PROTEIN 1-RELATED"/>
    <property type="match status" value="1"/>
</dbReference>
<dbReference type="PROSITE" id="PS00741">
    <property type="entry name" value="DH_1"/>
    <property type="match status" value="1"/>
</dbReference>
<gene>
    <name evidence="7" type="ORF">GLOTRDRAFT_116750</name>
</gene>
<dbReference type="Gene3D" id="1.20.900.10">
    <property type="entry name" value="Dbl homology (DH) domain"/>
    <property type="match status" value="1"/>
</dbReference>
<dbReference type="STRING" id="670483.S7Q246"/>
<dbReference type="EMBL" id="KB469304">
    <property type="protein sequence ID" value="EPQ54101.1"/>
    <property type="molecule type" value="Genomic_DNA"/>
</dbReference>
<evidence type="ECO:0008006" key="9">
    <source>
        <dbReference type="Google" id="ProtNLM"/>
    </source>
</evidence>
<dbReference type="CDD" id="cd00160">
    <property type="entry name" value="RhoGEF"/>
    <property type="match status" value="1"/>
</dbReference>
<dbReference type="SMART" id="SM00036">
    <property type="entry name" value="CNH"/>
    <property type="match status" value="1"/>
</dbReference>
<proteinExistence type="predicted"/>
<dbReference type="InterPro" id="IPR000219">
    <property type="entry name" value="DH_dom"/>
</dbReference>
<reference evidence="7 8" key="1">
    <citation type="journal article" date="2012" name="Science">
        <title>The Paleozoic origin of enzymatic lignin decomposition reconstructed from 31 fungal genomes.</title>
        <authorList>
            <person name="Floudas D."/>
            <person name="Binder M."/>
            <person name="Riley R."/>
            <person name="Barry K."/>
            <person name="Blanchette R.A."/>
            <person name="Henrissat B."/>
            <person name="Martinez A.T."/>
            <person name="Otillar R."/>
            <person name="Spatafora J.W."/>
            <person name="Yadav J.S."/>
            <person name="Aerts A."/>
            <person name="Benoit I."/>
            <person name="Boyd A."/>
            <person name="Carlson A."/>
            <person name="Copeland A."/>
            <person name="Coutinho P.M."/>
            <person name="de Vries R.P."/>
            <person name="Ferreira P."/>
            <person name="Findley K."/>
            <person name="Foster B."/>
            <person name="Gaskell J."/>
            <person name="Glotzer D."/>
            <person name="Gorecki P."/>
            <person name="Heitman J."/>
            <person name="Hesse C."/>
            <person name="Hori C."/>
            <person name="Igarashi K."/>
            <person name="Jurgens J.A."/>
            <person name="Kallen N."/>
            <person name="Kersten P."/>
            <person name="Kohler A."/>
            <person name="Kuees U."/>
            <person name="Kumar T.K.A."/>
            <person name="Kuo A."/>
            <person name="LaButti K."/>
            <person name="Larrondo L.F."/>
            <person name="Lindquist E."/>
            <person name="Ling A."/>
            <person name="Lombard V."/>
            <person name="Lucas S."/>
            <person name="Lundell T."/>
            <person name="Martin R."/>
            <person name="McLaughlin D.J."/>
            <person name="Morgenstern I."/>
            <person name="Morin E."/>
            <person name="Murat C."/>
            <person name="Nagy L.G."/>
            <person name="Nolan M."/>
            <person name="Ohm R.A."/>
            <person name="Patyshakuliyeva A."/>
            <person name="Rokas A."/>
            <person name="Ruiz-Duenas F.J."/>
            <person name="Sabat G."/>
            <person name="Salamov A."/>
            <person name="Samejima M."/>
            <person name="Schmutz J."/>
            <person name="Slot J.C."/>
            <person name="St John F."/>
            <person name="Stenlid J."/>
            <person name="Sun H."/>
            <person name="Sun S."/>
            <person name="Syed K."/>
            <person name="Tsang A."/>
            <person name="Wiebenga A."/>
            <person name="Young D."/>
            <person name="Pisabarro A."/>
            <person name="Eastwood D.C."/>
            <person name="Martin F."/>
            <person name="Cullen D."/>
            <person name="Grigoriev I.V."/>
            <person name="Hibbett D.S."/>
        </authorList>
    </citation>
    <scope>NUCLEOTIDE SEQUENCE [LARGE SCALE GENOMIC DNA]</scope>
    <source>
        <strain evidence="7 8">ATCC 11539</strain>
    </source>
</reference>
<feature type="region of interest" description="Disordered" evidence="3">
    <location>
        <begin position="1"/>
        <end position="73"/>
    </location>
</feature>
<dbReference type="Proteomes" id="UP000030669">
    <property type="component" value="Unassembled WGS sequence"/>
</dbReference>
<evidence type="ECO:0000256" key="3">
    <source>
        <dbReference type="SAM" id="MobiDB-lite"/>
    </source>
</evidence>
<dbReference type="GeneID" id="19300229"/>
<evidence type="ECO:0000259" key="4">
    <source>
        <dbReference type="PROSITE" id="PS50003"/>
    </source>
</evidence>
<dbReference type="HOGENOM" id="CLU_005275_0_0_1"/>
<dbReference type="RefSeq" id="XP_007867440.1">
    <property type="nucleotide sequence ID" value="XM_007869249.1"/>
</dbReference>
<dbReference type="PANTHER" id="PTHR46572:SF1">
    <property type="entry name" value="RHO1 GUANINE NUCLEOTIDE EXCHANGE FACTOR TUS1"/>
    <property type="match status" value="1"/>
</dbReference>
<dbReference type="PROSITE" id="PS50003">
    <property type="entry name" value="PH_DOMAIN"/>
    <property type="match status" value="1"/>
</dbReference>
<dbReference type="Pfam" id="PF15405">
    <property type="entry name" value="PH_5"/>
    <property type="match status" value="1"/>
</dbReference>